<organism evidence="1">
    <name type="scientific">bioreactor metagenome</name>
    <dbReference type="NCBI Taxonomy" id="1076179"/>
    <lineage>
        <taxon>unclassified sequences</taxon>
        <taxon>metagenomes</taxon>
        <taxon>ecological metagenomes</taxon>
    </lineage>
</organism>
<evidence type="ECO:0000313" key="1">
    <source>
        <dbReference type="EMBL" id="MPM54507.1"/>
    </source>
</evidence>
<accession>A0A645AN86</accession>
<comment type="caution">
    <text evidence="1">The sequence shown here is derived from an EMBL/GenBank/DDBJ whole genome shotgun (WGS) entry which is preliminary data.</text>
</comment>
<protein>
    <submittedName>
        <fullName evidence="1">Uncharacterized protein</fullName>
    </submittedName>
</protein>
<name>A0A645AN86_9ZZZZ</name>
<gene>
    <name evidence="1" type="ORF">SDC9_101285</name>
</gene>
<reference evidence="1" key="1">
    <citation type="submission" date="2019-08" db="EMBL/GenBank/DDBJ databases">
        <authorList>
            <person name="Kucharzyk K."/>
            <person name="Murdoch R.W."/>
            <person name="Higgins S."/>
            <person name="Loffler F."/>
        </authorList>
    </citation>
    <scope>NUCLEOTIDE SEQUENCE</scope>
</reference>
<dbReference type="EMBL" id="VSSQ01014835">
    <property type="protein sequence ID" value="MPM54507.1"/>
    <property type="molecule type" value="Genomic_DNA"/>
</dbReference>
<proteinExistence type="predicted"/>
<sequence>MHACKHECTILCRGRIILEQVVLGLQHHAYAHVDIGSGQGDAAPDSRLDALQDNSVYHCRVSICCIDQLTPVRYEAVHLDLDGILPGIQAAYVVGPILECRCSGDLARISHQGRTDRNTGIAWRTFQDNTSCNCAG</sequence>
<dbReference type="AlphaFoldDB" id="A0A645AN86"/>